<feature type="compositionally biased region" description="Basic residues" evidence="1">
    <location>
        <begin position="9"/>
        <end position="26"/>
    </location>
</feature>
<evidence type="ECO:0000313" key="3">
    <source>
        <dbReference type="Proteomes" id="UP000270094"/>
    </source>
</evidence>
<gene>
    <name evidence="2" type="ORF">SVUK_LOCUS2623</name>
</gene>
<feature type="compositionally biased region" description="Basic and acidic residues" evidence="1">
    <location>
        <begin position="46"/>
        <end position="75"/>
    </location>
</feature>
<evidence type="ECO:0000313" key="2">
    <source>
        <dbReference type="EMBL" id="VDM67625.1"/>
    </source>
</evidence>
<dbReference type="EMBL" id="UYYB01006043">
    <property type="protein sequence ID" value="VDM67625.1"/>
    <property type="molecule type" value="Genomic_DNA"/>
</dbReference>
<feature type="compositionally biased region" description="Polar residues" evidence="1">
    <location>
        <begin position="32"/>
        <end position="45"/>
    </location>
</feature>
<evidence type="ECO:0000256" key="1">
    <source>
        <dbReference type="SAM" id="MobiDB-lite"/>
    </source>
</evidence>
<organism evidence="2 3">
    <name type="scientific">Strongylus vulgaris</name>
    <name type="common">Blood worm</name>
    <dbReference type="NCBI Taxonomy" id="40348"/>
    <lineage>
        <taxon>Eukaryota</taxon>
        <taxon>Metazoa</taxon>
        <taxon>Ecdysozoa</taxon>
        <taxon>Nematoda</taxon>
        <taxon>Chromadorea</taxon>
        <taxon>Rhabditida</taxon>
        <taxon>Rhabditina</taxon>
        <taxon>Rhabditomorpha</taxon>
        <taxon>Strongyloidea</taxon>
        <taxon>Strongylidae</taxon>
        <taxon>Strongylus</taxon>
    </lineage>
</organism>
<dbReference type="OrthoDB" id="5859184at2759"/>
<dbReference type="Proteomes" id="UP000270094">
    <property type="component" value="Unassembled WGS sequence"/>
</dbReference>
<sequence length="252" mass="29470">MDKLERRLARLWRRMRGEKRRERRSKKGESSPQSNRGEVVTSNNKQRYENNNDLKDLTPRRNHSKHEEKDLDFKLPRRSHSKHDEKDKKLALRRSQSKHDEKDVKEAAIRRNHSNHVKEDPKSAISNRSDSREAIQKELTSRPDHSKMEESVAPSRTQRHPPEDISLALIRLYAFARLKSLQKTIVAGSTSLKSYVPSTPAHHDNLESFKPLERLSFLSSLPQLSPYRFESKDFDKVSSCELVVVYTIRTLL</sequence>
<proteinExistence type="predicted"/>
<feature type="compositionally biased region" description="Basic and acidic residues" evidence="1">
    <location>
        <begin position="97"/>
        <end position="109"/>
    </location>
</feature>
<protein>
    <submittedName>
        <fullName evidence="2">Uncharacterized protein</fullName>
    </submittedName>
</protein>
<feature type="region of interest" description="Disordered" evidence="1">
    <location>
        <begin position="1"/>
        <end position="160"/>
    </location>
</feature>
<reference evidence="2 3" key="1">
    <citation type="submission" date="2018-11" db="EMBL/GenBank/DDBJ databases">
        <authorList>
            <consortium name="Pathogen Informatics"/>
        </authorList>
    </citation>
    <scope>NUCLEOTIDE SEQUENCE [LARGE SCALE GENOMIC DNA]</scope>
</reference>
<accession>A0A3P7K8E8</accession>
<keyword evidence="3" id="KW-1185">Reference proteome</keyword>
<feature type="compositionally biased region" description="Basic and acidic residues" evidence="1">
    <location>
        <begin position="129"/>
        <end position="150"/>
    </location>
</feature>
<dbReference type="AlphaFoldDB" id="A0A3P7K8E8"/>
<name>A0A3P7K8E8_STRVU</name>